<gene>
    <name evidence="2" type="ORF">GCM10009096_01300</name>
</gene>
<dbReference type="RefSeq" id="WP_229954309.1">
    <property type="nucleotide sequence ID" value="NZ_BAAAEM010000002.1"/>
</dbReference>
<dbReference type="EMBL" id="BAAAEM010000002">
    <property type="protein sequence ID" value="GAA0464552.1"/>
    <property type="molecule type" value="Genomic_DNA"/>
</dbReference>
<reference evidence="2 3" key="1">
    <citation type="journal article" date="2019" name="Int. J. Syst. Evol. Microbiol.">
        <title>The Global Catalogue of Microorganisms (GCM) 10K type strain sequencing project: providing services to taxonomists for standard genome sequencing and annotation.</title>
        <authorList>
            <consortium name="The Broad Institute Genomics Platform"/>
            <consortium name="The Broad Institute Genome Sequencing Center for Infectious Disease"/>
            <person name="Wu L."/>
            <person name="Ma J."/>
        </authorList>
    </citation>
    <scope>NUCLEOTIDE SEQUENCE [LARGE SCALE GENOMIC DNA]</scope>
    <source>
        <strain evidence="2 3">JCM 14162</strain>
    </source>
</reference>
<protein>
    <recommendedName>
        <fullName evidence="1">Methyltransferase type 11 domain-containing protein</fullName>
    </recommendedName>
</protein>
<keyword evidence="3" id="KW-1185">Reference proteome</keyword>
<evidence type="ECO:0000313" key="2">
    <source>
        <dbReference type="EMBL" id="GAA0464552.1"/>
    </source>
</evidence>
<dbReference type="InterPro" id="IPR050508">
    <property type="entry name" value="Methyltransf_Superfamily"/>
</dbReference>
<dbReference type="Proteomes" id="UP001500713">
    <property type="component" value="Unassembled WGS sequence"/>
</dbReference>
<organism evidence="2 3">
    <name type="scientific">Parasphingorhabdus litoris</name>
    <dbReference type="NCBI Taxonomy" id="394733"/>
    <lineage>
        <taxon>Bacteria</taxon>
        <taxon>Pseudomonadati</taxon>
        <taxon>Pseudomonadota</taxon>
        <taxon>Alphaproteobacteria</taxon>
        <taxon>Sphingomonadales</taxon>
        <taxon>Sphingomonadaceae</taxon>
        <taxon>Parasphingorhabdus</taxon>
    </lineage>
</organism>
<feature type="domain" description="Methyltransferase type 11" evidence="1">
    <location>
        <begin position="37"/>
        <end position="120"/>
    </location>
</feature>
<dbReference type="Pfam" id="PF08241">
    <property type="entry name" value="Methyltransf_11"/>
    <property type="match status" value="1"/>
</dbReference>
<dbReference type="InterPro" id="IPR029063">
    <property type="entry name" value="SAM-dependent_MTases_sf"/>
</dbReference>
<name>A0ABN1A0H5_9SPHN</name>
<evidence type="ECO:0000259" key="1">
    <source>
        <dbReference type="Pfam" id="PF08241"/>
    </source>
</evidence>
<dbReference type="PANTHER" id="PTHR42912:SF93">
    <property type="entry name" value="N6-ADENOSINE-METHYLTRANSFERASE TMT1A"/>
    <property type="match status" value="1"/>
</dbReference>
<dbReference type="Gene3D" id="3.40.50.150">
    <property type="entry name" value="Vaccinia Virus protein VP39"/>
    <property type="match status" value="1"/>
</dbReference>
<sequence length="249" mass="27640">MDPLYDKIGVGYAKLRQPDARIADAIHSALGDAQTVLNVGAGAGSYEPTDRSVTALEPSLEMIGQRPAGAAKAYQGVAENLPFDDRQFDAAMAVLTVHHWSDLRAGLREMRRVARRRAVILTFDPDAAYFWLADYIPDIITLDQPIMPKLDAFDEAFGQVTVEAVPIPHDCTDGFLGAYWQRPRAYLDPAVRSAISTFAKLDDISNALNRLEQDLDSGRWVELYGDLMDKDYLDIGYRLIIADFSKTEA</sequence>
<evidence type="ECO:0000313" key="3">
    <source>
        <dbReference type="Proteomes" id="UP001500713"/>
    </source>
</evidence>
<proteinExistence type="predicted"/>
<accession>A0ABN1A0H5</accession>
<dbReference type="SUPFAM" id="SSF53335">
    <property type="entry name" value="S-adenosyl-L-methionine-dependent methyltransferases"/>
    <property type="match status" value="1"/>
</dbReference>
<comment type="caution">
    <text evidence="2">The sequence shown here is derived from an EMBL/GenBank/DDBJ whole genome shotgun (WGS) entry which is preliminary data.</text>
</comment>
<dbReference type="PANTHER" id="PTHR42912">
    <property type="entry name" value="METHYLTRANSFERASE"/>
    <property type="match status" value="1"/>
</dbReference>
<dbReference type="InterPro" id="IPR013216">
    <property type="entry name" value="Methyltransf_11"/>
</dbReference>